<keyword evidence="2" id="KW-1185">Reference proteome</keyword>
<evidence type="ECO:0000313" key="1">
    <source>
        <dbReference type="EMBL" id="MDF9278859.1"/>
    </source>
</evidence>
<accession>A0ABT6CXX7</accession>
<reference evidence="1 2" key="1">
    <citation type="journal article" date="2023" name="Int. J. Syst. Evol. Microbiol.">
        <title>Arthrobacter vasquezii sp. nov., isolated from a soil sample from Union Glacier, Antarctica.</title>
        <authorList>
            <person name="Valenzuela-Ibaceta F."/>
            <person name="Carrasco V."/>
            <person name="Lagos-Moraga S."/>
            <person name="Dietz-Vargas C."/>
            <person name="Navarro C.A."/>
            <person name="Perez-Donoso J.M."/>
        </authorList>
    </citation>
    <scope>NUCLEOTIDE SEQUENCE [LARGE SCALE GENOMIC DNA]</scope>
    <source>
        <strain evidence="1 2">EH-1B-1</strain>
    </source>
</reference>
<name>A0ABT6CXX7_9MICC</name>
<comment type="caution">
    <text evidence="1">The sequence shown here is derived from an EMBL/GenBank/DDBJ whole genome shotgun (WGS) entry which is preliminary data.</text>
</comment>
<gene>
    <name evidence="1" type="ORF">P4U43_13795</name>
</gene>
<organism evidence="1 2">
    <name type="scientific">Arthrobacter vasquezii</name>
    <dbReference type="NCBI Taxonomy" id="2977629"/>
    <lineage>
        <taxon>Bacteria</taxon>
        <taxon>Bacillati</taxon>
        <taxon>Actinomycetota</taxon>
        <taxon>Actinomycetes</taxon>
        <taxon>Micrococcales</taxon>
        <taxon>Micrococcaceae</taxon>
        <taxon>Arthrobacter</taxon>
    </lineage>
</organism>
<evidence type="ECO:0000313" key="2">
    <source>
        <dbReference type="Proteomes" id="UP001220456"/>
    </source>
</evidence>
<evidence type="ECO:0008006" key="3">
    <source>
        <dbReference type="Google" id="ProtNLM"/>
    </source>
</evidence>
<sequence>MDHKLRVLVRLDVDRTAAVIAVNGCLTEINYRALLPIARRACALIGGLSVTVDLTGARHIEGNSIDSLERALSLMSASMGASGKIMVQAPSMLPVCPALTLSRQMQEVAA</sequence>
<dbReference type="RefSeq" id="WP_277359240.1">
    <property type="nucleotide sequence ID" value="NZ_JAROKN010000045.1"/>
</dbReference>
<proteinExistence type="predicted"/>
<dbReference type="EMBL" id="JAROKN010000045">
    <property type="protein sequence ID" value="MDF9278859.1"/>
    <property type="molecule type" value="Genomic_DNA"/>
</dbReference>
<protein>
    <recommendedName>
        <fullName evidence="3">STAS domain-containing protein</fullName>
    </recommendedName>
</protein>
<dbReference type="Proteomes" id="UP001220456">
    <property type="component" value="Unassembled WGS sequence"/>
</dbReference>